<evidence type="ECO:0000256" key="1">
    <source>
        <dbReference type="ARBA" id="ARBA00004245"/>
    </source>
</evidence>
<evidence type="ECO:0000256" key="5">
    <source>
        <dbReference type="ARBA" id="ARBA00023212"/>
    </source>
</evidence>
<keyword evidence="3" id="KW-0963">Cytoplasm</keyword>
<gene>
    <name evidence="8" type="ORF">GQ55_2G214000</name>
</gene>
<keyword evidence="5" id="KW-0206">Cytoskeleton</keyword>
<feature type="compositionally biased region" description="Polar residues" evidence="6">
    <location>
        <begin position="11"/>
        <end position="21"/>
    </location>
</feature>
<evidence type="ECO:0000256" key="2">
    <source>
        <dbReference type="ARBA" id="ARBA00005885"/>
    </source>
</evidence>
<dbReference type="Gramene" id="PUZ70268">
    <property type="protein sequence ID" value="PUZ70268"/>
    <property type="gene ID" value="GQ55_2G214000"/>
</dbReference>
<evidence type="ECO:0000256" key="4">
    <source>
        <dbReference type="ARBA" id="ARBA00022701"/>
    </source>
</evidence>
<dbReference type="AlphaFoldDB" id="A0A2T7ER15"/>
<evidence type="ECO:0000256" key="6">
    <source>
        <dbReference type="SAM" id="MobiDB-lite"/>
    </source>
</evidence>
<sequence>MAREMEKARKATSSPKTSTMNAGPKSPVRNGGGSPPHKKNTTEPRGRKNEQQIVRKGGQDHDEGKRRSPTSQTSPKRSPRLDQPLSYCRLHTEERAIRRAGYNYQVASKINTQEIIRRFEEKLAQVYEAADSPKGAELPEAEMLHRRRVPSPFLLQRIISQGHQVE</sequence>
<dbReference type="InterPro" id="IPR027329">
    <property type="entry name" value="TPX2_C"/>
</dbReference>
<evidence type="ECO:0000313" key="9">
    <source>
        <dbReference type="Proteomes" id="UP000244336"/>
    </source>
</evidence>
<dbReference type="EMBL" id="CM009750">
    <property type="protein sequence ID" value="PUZ70268.1"/>
    <property type="molecule type" value="Genomic_DNA"/>
</dbReference>
<keyword evidence="4" id="KW-0493">Microtubule</keyword>
<evidence type="ECO:0000256" key="3">
    <source>
        <dbReference type="ARBA" id="ARBA00022490"/>
    </source>
</evidence>
<dbReference type="OrthoDB" id="1937095at2759"/>
<evidence type="ECO:0000313" key="8">
    <source>
        <dbReference type="EMBL" id="PUZ70268.1"/>
    </source>
</evidence>
<proteinExistence type="inferred from homology"/>
<keyword evidence="9" id="KW-1185">Reference proteome</keyword>
<comment type="subcellular location">
    <subcellularLocation>
        <location evidence="1">Cytoplasm</location>
        <location evidence="1">Cytoskeleton</location>
    </subcellularLocation>
</comment>
<feature type="domain" description="TPX2 C-terminal" evidence="7">
    <location>
        <begin position="89"/>
        <end position="129"/>
    </location>
</feature>
<dbReference type="Pfam" id="PF06886">
    <property type="entry name" value="TPX2"/>
    <property type="match status" value="1"/>
</dbReference>
<organism evidence="8 9">
    <name type="scientific">Panicum hallii var. hallii</name>
    <dbReference type="NCBI Taxonomy" id="1504633"/>
    <lineage>
        <taxon>Eukaryota</taxon>
        <taxon>Viridiplantae</taxon>
        <taxon>Streptophyta</taxon>
        <taxon>Embryophyta</taxon>
        <taxon>Tracheophyta</taxon>
        <taxon>Spermatophyta</taxon>
        <taxon>Magnoliopsida</taxon>
        <taxon>Liliopsida</taxon>
        <taxon>Poales</taxon>
        <taxon>Poaceae</taxon>
        <taxon>PACMAD clade</taxon>
        <taxon>Panicoideae</taxon>
        <taxon>Panicodae</taxon>
        <taxon>Paniceae</taxon>
        <taxon>Panicinae</taxon>
        <taxon>Panicum</taxon>
        <taxon>Panicum sect. Panicum</taxon>
    </lineage>
</organism>
<protein>
    <recommendedName>
        <fullName evidence="7">TPX2 C-terminal domain-containing protein</fullName>
    </recommendedName>
</protein>
<feature type="compositionally biased region" description="Basic and acidic residues" evidence="6">
    <location>
        <begin position="40"/>
        <end position="50"/>
    </location>
</feature>
<evidence type="ECO:0000259" key="7">
    <source>
        <dbReference type="Pfam" id="PF06886"/>
    </source>
</evidence>
<feature type="compositionally biased region" description="Basic and acidic residues" evidence="6">
    <location>
        <begin position="57"/>
        <end position="66"/>
    </location>
</feature>
<accession>A0A2T7ER15</accession>
<comment type="similarity">
    <text evidence="2">Belongs to the TPX2 family.</text>
</comment>
<feature type="region of interest" description="Disordered" evidence="6">
    <location>
        <begin position="1"/>
        <end position="86"/>
    </location>
</feature>
<dbReference type="GO" id="GO:0005874">
    <property type="term" value="C:microtubule"/>
    <property type="evidence" value="ECO:0007669"/>
    <property type="project" value="UniProtKB-KW"/>
</dbReference>
<name>A0A2T7ER15_9POAL</name>
<reference evidence="8 9" key="1">
    <citation type="submission" date="2018-04" db="EMBL/GenBank/DDBJ databases">
        <title>WGS assembly of Panicum hallii var. hallii HAL2.</title>
        <authorList>
            <person name="Lovell J."/>
            <person name="Jenkins J."/>
            <person name="Lowry D."/>
            <person name="Mamidi S."/>
            <person name="Sreedasyam A."/>
            <person name="Weng X."/>
            <person name="Barry K."/>
            <person name="Bonette J."/>
            <person name="Campitelli B."/>
            <person name="Daum C."/>
            <person name="Gordon S."/>
            <person name="Gould B."/>
            <person name="Lipzen A."/>
            <person name="MacQueen A."/>
            <person name="Palacio-Mejia J."/>
            <person name="Plott C."/>
            <person name="Shakirov E."/>
            <person name="Shu S."/>
            <person name="Yoshinaga Y."/>
            <person name="Zane M."/>
            <person name="Rokhsar D."/>
            <person name="Grimwood J."/>
            <person name="Schmutz J."/>
            <person name="Juenger T."/>
        </authorList>
    </citation>
    <scope>NUCLEOTIDE SEQUENCE [LARGE SCALE GENOMIC DNA]</scope>
    <source>
        <strain evidence="9">cv. HAL2</strain>
    </source>
</reference>
<dbReference type="Proteomes" id="UP000244336">
    <property type="component" value="Chromosome 2"/>
</dbReference>